<protein>
    <submittedName>
        <fullName evidence="2">Uncharacterized protein</fullName>
    </submittedName>
</protein>
<evidence type="ECO:0000313" key="3">
    <source>
        <dbReference type="Proteomes" id="UP000821837"/>
    </source>
</evidence>
<keyword evidence="3" id="KW-1185">Reference proteome</keyword>
<dbReference type="Proteomes" id="UP000821837">
    <property type="component" value="Chromosome 10"/>
</dbReference>
<comment type="caution">
    <text evidence="2">The sequence shown here is derived from an EMBL/GenBank/DDBJ whole genome shotgun (WGS) entry which is preliminary data.</text>
</comment>
<reference evidence="2" key="2">
    <citation type="submission" date="2021-09" db="EMBL/GenBank/DDBJ databases">
        <authorList>
            <person name="Jia N."/>
            <person name="Wang J."/>
            <person name="Shi W."/>
            <person name="Du L."/>
            <person name="Sun Y."/>
            <person name="Zhan W."/>
            <person name="Jiang J."/>
            <person name="Wang Q."/>
            <person name="Zhang B."/>
            <person name="Ji P."/>
            <person name="Sakyi L.B."/>
            <person name="Cui X."/>
            <person name="Yuan T."/>
            <person name="Jiang B."/>
            <person name="Yang W."/>
            <person name="Lam T.T.-Y."/>
            <person name="Chang Q."/>
            <person name="Ding S."/>
            <person name="Wang X."/>
            <person name="Zhu J."/>
            <person name="Ruan X."/>
            <person name="Zhao L."/>
            <person name="Wei J."/>
            <person name="Que T."/>
            <person name="Du C."/>
            <person name="Cheng J."/>
            <person name="Dai P."/>
            <person name="Han X."/>
            <person name="Huang E."/>
            <person name="Gao Y."/>
            <person name="Liu J."/>
            <person name="Shao H."/>
            <person name="Ye R."/>
            <person name="Li L."/>
            <person name="Wei W."/>
            <person name="Wang X."/>
            <person name="Wang C."/>
            <person name="Huo Q."/>
            <person name="Li W."/>
            <person name="Guo W."/>
            <person name="Chen H."/>
            <person name="Chen S."/>
            <person name="Zhou L."/>
            <person name="Zhou L."/>
            <person name="Ni X."/>
            <person name="Tian J."/>
            <person name="Zhou Y."/>
            <person name="Sheng Y."/>
            <person name="Liu T."/>
            <person name="Pan Y."/>
            <person name="Xia L."/>
            <person name="Li J."/>
            <person name="Zhao F."/>
            <person name="Cao W."/>
        </authorList>
    </citation>
    <scope>NUCLEOTIDE SEQUENCE</scope>
    <source>
        <strain evidence="2">Rsan-2018</strain>
        <tissue evidence="2">Larvae</tissue>
    </source>
</reference>
<proteinExistence type="predicted"/>
<feature type="region of interest" description="Disordered" evidence="1">
    <location>
        <begin position="1"/>
        <end position="22"/>
    </location>
</feature>
<evidence type="ECO:0000313" key="2">
    <source>
        <dbReference type="EMBL" id="KAH7975889.1"/>
    </source>
</evidence>
<dbReference type="EMBL" id="JABSTV010001246">
    <property type="protein sequence ID" value="KAH7975889.1"/>
    <property type="molecule type" value="Genomic_DNA"/>
</dbReference>
<reference evidence="2" key="1">
    <citation type="journal article" date="2020" name="Cell">
        <title>Large-Scale Comparative Analyses of Tick Genomes Elucidate Their Genetic Diversity and Vector Capacities.</title>
        <authorList>
            <consortium name="Tick Genome and Microbiome Consortium (TIGMIC)"/>
            <person name="Jia N."/>
            <person name="Wang J."/>
            <person name="Shi W."/>
            <person name="Du L."/>
            <person name="Sun Y."/>
            <person name="Zhan W."/>
            <person name="Jiang J.F."/>
            <person name="Wang Q."/>
            <person name="Zhang B."/>
            <person name="Ji P."/>
            <person name="Bell-Sakyi L."/>
            <person name="Cui X.M."/>
            <person name="Yuan T.T."/>
            <person name="Jiang B.G."/>
            <person name="Yang W.F."/>
            <person name="Lam T.T."/>
            <person name="Chang Q.C."/>
            <person name="Ding S.J."/>
            <person name="Wang X.J."/>
            <person name="Zhu J.G."/>
            <person name="Ruan X.D."/>
            <person name="Zhao L."/>
            <person name="Wei J.T."/>
            <person name="Ye R.Z."/>
            <person name="Que T.C."/>
            <person name="Du C.H."/>
            <person name="Zhou Y.H."/>
            <person name="Cheng J.X."/>
            <person name="Dai P.F."/>
            <person name="Guo W.B."/>
            <person name="Han X.H."/>
            <person name="Huang E.J."/>
            <person name="Li L.F."/>
            <person name="Wei W."/>
            <person name="Gao Y.C."/>
            <person name="Liu J.Z."/>
            <person name="Shao H.Z."/>
            <person name="Wang X."/>
            <person name="Wang C.C."/>
            <person name="Yang T.C."/>
            <person name="Huo Q.B."/>
            <person name="Li W."/>
            <person name="Chen H.Y."/>
            <person name="Chen S.E."/>
            <person name="Zhou L.G."/>
            <person name="Ni X.B."/>
            <person name="Tian J.H."/>
            <person name="Sheng Y."/>
            <person name="Liu T."/>
            <person name="Pan Y.S."/>
            <person name="Xia L.Y."/>
            <person name="Li J."/>
            <person name="Zhao F."/>
            <person name="Cao W.C."/>
        </authorList>
    </citation>
    <scope>NUCLEOTIDE SEQUENCE</scope>
    <source>
        <strain evidence="2">Rsan-2018</strain>
    </source>
</reference>
<sequence>MPNDAGATHPTPPTAPPTLLCTGSLRLRDPPIFSGTDDKDVDDAGNAFTPDVLRRLTTLSPALASETTTLICYRRYKSSYAPRSLVNSL</sequence>
<gene>
    <name evidence="2" type="ORF">HPB52_006621</name>
</gene>
<evidence type="ECO:0000256" key="1">
    <source>
        <dbReference type="SAM" id="MobiDB-lite"/>
    </source>
</evidence>
<accession>A0A9D4QEV7</accession>
<organism evidence="2 3">
    <name type="scientific">Rhipicephalus sanguineus</name>
    <name type="common">Brown dog tick</name>
    <name type="synonym">Ixodes sanguineus</name>
    <dbReference type="NCBI Taxonomy" id="34632"/>
    <lineage>
        <taxon>Eukaryota</taxon>
        <taxon>Metazoa</taxon>
        <taxon>Ecdysozoa</taxon>
        <taxon>Arthropoda</taxon>
        <taxon>Chelicerata</taxon>
        <taxon>Arachnida</taxon>
        <taxon>Acari</taxon>
        <taxon>Parasitiformes</taxon>
        <taxon>Ixodida</taxon>
        <taxon>Ixodoidea</taxon>
        <taxon>Ixodidae</taxon>
        <taxon>Rhipicephalinae</taxon>
        <taxon>Rhipicephalus</taxon>
        <taxon>Rhipicephalus</taxon>
    </lineage>
</organism>
<dbReference type="AlphaFoldDB" id="A0A9D4QEV7"/>
<name>A0A9D4QEV7_RHISA</name>